<dbReference type="RefSeq" id="WP_101521490.1">
    <property type="nucleotide sequence ID" value="NZ_PKLZ01000008.1"/>
</dbReference>
<name>A0A2N5Y1H1_9GAMM</name>
<sequence>MSFRENQAAINRRRDLMTDQTDDPLELGFGASVSTAFEQFRAEDVTNSESRAVERFQGIRNRSIDSMVEAGEIPAEVVDEHTRAVGMNQINGMTQTELDYHGLAAWANENTGAEFEADDAEMIRTMRWERNQRQRALANGNMAGELIGTMGAALTDPVLLGATLVTLPFGPGSLPATGVLRSVVARAALVEGMVGVATEIPIQEAVEDFKYRIDSPFTFEDKVRNILTAGAASAALGGTVQLAALGAHRYLLNRRPEQFLEDSAAAPSNPDTVRLAEELDQLRDVPDAPDSVGGHLDRLLEAEQRLNHPEAPEYTPQAREAEQPQVTADGLQDDLAPLWEPEDPREWDLEIETEAGEVRTLRDLDEQYQAELRGEEEQLDALVSCTLLPRGVL</sequence>
<evidence type="ECO:0000313" key="2">
    <source>
        <dbReference type="EMBL" id="PLW82238.1"/>
    </source>
</evidence>
<accession>A0A2N5Y1H1</accession>
<proteinExistence type="predicted"/>
<dbReference type="Proteomes" id="UP000234845">
    <property type="component" value="Unassembled WGS sequence"/>
</dbReference>
<comment type="caution">
    <text evidence="2">The sequence shown here is derived from an EMBL/GenBank/DDBJ whole genome shotgun (WGS) entry which is preliminary data.</text>
</comment>
<dbReference type="EMBL" id="PKLZ01000008">
    <property type="protein sequence ID" value="PLW82238.1"/>
    <property type="molecule type" value="Genomic_DNA"/>
</dbReference>
<keyword evidence="3" id="KW-1185">Reference proteome</keyword>
<evidence type="ECO:0000313" key="3">
    <source>
        <dbReference type="Proteomes" id="UP000234845"/>
    </source>
</evidence>
<gene>
    <name evidence="2" type="ORF">CWI75_10695</name>
</gene>
<reference evidence="3" key="1">
    <citation type="submission" date="2017-11" db="EMBL/GenBank/DDBJ databases">
        <title>The draft genome sequence of Chromatocurvus sp. F02.</title>
        <authorList>
            <person name="Du Z.-J."/>
            <person name="Chang Y.-Q."/>
        </authorList>
    </citation>
    <scope>NUCLEOTIDE SEQUENCE [LARGE SCALE GENOMIC DNA]</scope>
    <source>
        <strain evidence="3">F02</strain>
    </source>
</reference>
<dbReference type="AlphaFoldDB" id="A0A2N5Y1H1"/>
<protein>
    <submittedName>
        <fullName evidence="2">Uncharacterized protein</fullName>
    </submittedName>
</protein>
<organism evidence="2 3">
    <name type="scientific">Kineobactrum sediminis</name>
    <dbReference type="NCBI Taxonomy" id="1905677"/>
    <lineage>
        <taxon>Bacteria</taxon>
        <taxon>Pseudomonadati</taxon>
        <taxon>Pseudomonadota</taxon>
        <taxon>Gammaproteobacteria</taxon>
        <taxon>Cellvibrionales</taxon>
        <taxon>Halieaceae</taxon>
        <taxon>Kineobactrum</taxon>
    </lineage>
</organism>
<feature type="region of interest" description="Disordered" evidence="1">
    <location>
        <begin position="1"/>
        <end position="21"/>
    </location>
</feature>
<evidence type="ECO:0000256" key="1">
    <source>
        <dbReference type="SAM" id="MobiDB-lite"/>
    </source>
</evidence>